<dbReference type="EMBL" id="NCVQ01000003">
    <property type="protein sequence ID" value="PWZ40888.1"/>
    <property type="molecule type" value="Genomic_DNA"/>
</dbReference>
<evidence type="ECO:0000313" key="1">
    <source>
        <dbReference type="EMBL" id="PWZ40888.1"/>
    </source>
</evidence>
<evidence type="ECO:0000313" key="2">
    <source>
        <dbReference type="Proteomes" id="UP000251960"/>
    </source>
</evidence>
<organism evidence="1 2">
    <name type="scientific">Zea mays</name>
    <name type="common">Maize</name>
    <dbReference type="NCBI Taxonomy" id="4577"/>
    <lineage>
        <taxon>Eukaryota</taxon>
        <taxon>Viridiplantae</taxon>
        <taxon>Streptophyta</taxon>
        <taxon>Embryophyta</taxon>
        <taxon>Tracheophyta</taxon>
        <taxon>Spermatophyta</taxon>
        <taxon>Magnoliopsida</taxon>
        <taxon>Liliopsida</taxon>
        <taxon>Poales</taxon>
        <taxon>Poaceae</taxon>
        <taxon>PACMAD clade</taxon>
        <taxon>Panicoideae</taxon>
        <taxon>Andropogonodae</taxon>
        <taxon>Andropogoneae</taxon>
        <taxon>Tripsacinae</taxon>
        <taxon>Zea</taxon>
    </lineage>
</organism>
<name>A0A3L6G1A4_MAIZE</name>
<reference evidence="1 2" key="1">
    <citation type="journal article" date="2018" name="Nat. Genet.">
        <title>Extensive intraspecific gene order and gene structural variations between Mo17 and other maize genomes.</title>
        <authorList>
            <person name="Sun S."/>
            <person name="Zhou Y."/>
            <person name="Chen J."/>
            <person name="Shi J."/>
            <person name="Zhao H."/>
            <person name="Zhao H."/>
            <person name="Song W."/>
            <person name="Zhang M."/>
            <person name="Cui Y."/>
            <person name="Dong X."/>
            <person name="Liu H."/>
            <person name="Ma X."/>
            <person name="Jiao Y."/>
            <person name="Wang B."/>
            <person name="Wei X."/>
            <person name="Stein J.C."/>
            <person name="Glaubitz J.C."/>
            <person name="Lu F."/>
            <person name="Yu G."/>
            <person name="Liang C."/>
            <person name="Fengler K."/>
            <person name="Li B."/>
            <person name="Rafalski A."/>
            <person name="Schnable P.S."/>
            <person name="Ware D.H."/>
            <person name="Buckler E.S."/>
            <person name="Lai J."/>
        </authorList>
    </citation>
    <scope>NUCLEOTIDE SEQUENCE [LARGE SCALE GENOMIC DNA]</scope>
    <source>
        <strain evidence="2">cv. Missouri 17</strain>
        <tissue evidence="1">Seedling</tissue>
    </source>
</reference>
<dbReference type="AlphaFoldDB" id="A0A3L6G1A4"/>
<proteinExistence type="predicted"/>
<protein>
    <submittedName>
        <fullName evidence="1">Uncharacterized protein</fullName>
    </submittedName>
</protein>
<dbReference type="Proteomes" id="UP000251960">
    <property type="component" value="Chromosome 2"/>
</dbReference>
<accession>A0A3L6G1A4</accession>
<comment type="caution">
    <text evidence="1">The sequence shown here is derived from an EMBL/GenBank/DDBJ whole genome shotgun (WGS) entry which is preliminary data.</text>
</comment>
<gene>
    <name evidence="1" type="ORF">Zm00014a_012100</name>
</gene>
<sequence>MKHIHHQHQHSLLVPSKLG</sequence>